<dbReference type="Bgee" id="ENSELUG00000018462">
    <property type="expression patterns" value="Expressed in camera-type eye"/>
</dbReference>
<dbReference type="AlphaFoldDB" id="A0A3P8YR74"/>
<accession>A0A3P8YR74</accession>
<keyword evidence="1" id="KW-0472">Membrane</keyword>
<organism evidence="2 3">
    <name type="scientific">Esox lucius</name>
    <name type="common">Northern pike</name>
    <dbReference type="NCBI Taxonomy" id="8010"/>
    <lineage>
        <taxon>Eukaryota</taxon>
        <taxon>Metazoa</taxon>
        <taxon>Chordata</taxon>
        <taxon>Craniata</taxon>
        <taxon>Vertebrata</taxon>
        <taxon>Euteleostomi</taxon>
        <taxon>Actinopterygii</taxon>
        <taxon>Neopterygii</taxon>
        <taxon>Teleostei</taxon>
        <taxon>Protacanthopterygii</taxon>
        <taxon>Esociformes</taxon>
        <taxon>Esocidae</taxon>
        <taxon>Esox</taxon>
    </lineage>
</organism>
<proteinExistence type="predicted"/>
<evidence type="ECO:0000313" key="2">
    <source>
        <dbReference type="Ensembl" id="ENSELUP00000019065.2"/>
    </source>
</evidence>
<sequence>QTGYSSTACHILSFFNTICTLIIVLIKHMNKALLFLWKDGCLQSHSWLLSWGMCYPQACVSANQILVGRCDDRKSTIVIWISQNLEGREIG</sequence>
<feature type="transmembrane region" description="Helical" evidence="1">
    <location>
        <begin position="6"/>
        <end position="26"/>
    </location>
</feature>
<evidence type="ECO:0000313" key="3">
    <source>
        <dbReference type="Proteomes" id="UP000265140"/>
    </source>
</evidence>
<reference evidence="2" key="2">
    <citation type="submission" date="2020-02" db="EMBL/GenBank/DDBJ databases">
        <title>Esox lucius (northern pike) genome, fEsoLuc1, primary haplotype.</title>
        <authorList>
            <person name="Myers G."/>
            <person name="Karagic N."/>
            <person name="Meyer A."/>
            <person name="Pippel M."/>
            <person name="Reichard M."/>
            <person name="Winkler S."/>
            <person name="Tracey A."/>
            <person name="Sims Y."/>
            <person name="Howe K."/>
            <person name="Rhie A."/>
            <person name="Formenti G."/>
            <person name="Durbin R."/>
            <person name="Fedrigo O."/>
            <person name="Jarvis E.D."/>
        </authorList>
    </citation>
    <scope>NUCLEOTIDE SEQUENCE [LARGE SCALE GENOMIC DNA]</scope>
</reference>
<dbReference type="Ensembl" id="ENSELUT00000029117.3">
    <property type="protein sequence ID" value="ENSELUP00000019065.2"/>
    <property type="gene ID" value="ENSELUG00000018462.3"/>
</dbReference>
<dbReference type="Proteomes" id="UP000265140">
    <property type="component" value="Chromosome 25"/>
</dbReference>
<name>A0A3P8YR74_ESOLU</name>
<reference evidence="2" key="4">
    <citation type="submission" date="2025-09" db="UniProtKB">
        <authorList>
            <consortium name="Ensembl"/>
        </authorList>
    </citation>
    <scope>IDENTIFICATION</scope>
</reference>
<reference evidence="2" key="3">
    <citation type="submission" date="2025-08" db="UniProtKB">
        <authorList>
            <consortium name="Ensembl"/>
        </authorList>
    </citation>
    <scope>IDENTIFICATION</scope>
</reference>
<keyword evidence="1" id="KW-1133">Transmembrane helix</keyword>
<protein>
    <submittedName>
        <fullName evidence="2">Uncharacterized protein</fullName>
    </submittedName>
</protein>
<reference evidence="3" key="1">
    <citation type="journal article" date="2014" name="PLoS ONE">
        <title>The genome and linkage map of the northern pike (Esox lucius): conserved synteny revealed between the salmonid sister group and the Neoteleostei.</title>
        <authorList>
            <person name="Rondeau E.B."/>
            <person name="Minkley D.R."/>
            <person name="Leong J.S."/>
            <person name="Messmer A.M."/>
            <person name="Jantzen J.R."/>
            <person name="von Schalburg K.R."/>
            <person name="Lemon C."/>
            <person name="Bird N.H."/>
            <person name="Koop B.F."/>
        </authorList>
    </citation>
    <scope>NUCLEOTIDE SEQUENCE</scope>
</reference>
<keyword evidence="3" id="KW-1185">Reference proteome</keyword>
<dbReference type="InParanoid" id="A0A3P8YR74"/>
<evidence type="ECO:0000256" key="1">
    <source>
        <dbReference type="SAM" id="Phobius"/>
    </source>
</evidence>
<keyword evidence="1" id="KW-0812">Transmembrane</keyword>